<comment type="pathway">
    <text evidence="1">Glycan metabolism; L-arabinan degradation.</text>
</comment>
<dbReference type="OrthoDB" id="9763933at2"/>
<dbReference type="InterPro" id="IPR050727">
    <property type="entry name" value="GH43_arabinanases"/>
</dbReference>
<dbReference type="GO" id="GO:0005975">
    <property type="term" value="P:carbohydrate metabolic process"/>
    <property type="evidence" value="ECO:0007669"/>
    <property type="project" value="InterPro"/>
</dbReference>
<dbReference type="PANTHER" id="PTHR43301">
    <property type="entry name" value="ARABINAN ENDO-1,5-ALPHA-L-ARABINOSIDASE"/>
    <property type="match status" value="1"/>
</dbReference>
<organism evidence="7 8">
    <name type="scientific">Algoriphagus locisalis</name>
    <dbReference type="NCBI Taxonomy" id="305507"/>
    <lineage>
        <taxon>Bacteria</taxon>
        <taxon>Pseudomonadati</taxon>
        <taxon>Bacteroidota</taxon>
        <taxon>Cytophagia</taxon>
        <taxon>Cytophagales</taxon>
        <taxon>Cyclobacteriaceae</taxon>
        <taxon>Algoriphagus</taxon>
    </lineage>
</organism>
<keyword evidence="4 5" id="KW-0326">Glycosidase</keyword>
<evidence type="ECO:0000256" key="3">
    <source>
        <dbReference type="ARBA" id="ARBA00022801"/>
    </source>
</evidence>
<keyword evidence="8" id="KW-1185">Reference proteome</keyword>
<dbReference type="InterPro" id="IPR023296">
    <property type="entry name" value="Glyco_hydro_beta-prop_sf"/>
</dbReference>
<accession>A0A1I6YFZ4</accession>
<evidence type="ECO:0000256" key="2">
    <source>
        <dbReference type="ARBA" id="ARBA00009865"/>
    </source>
</evidence>
<dbReference type="AlphaFoldDB" id="A0A1I6YFZ4"/>
<feature type="signal peptide" evidence="6">
    <location>
        <begin position="1"/>
        <end position="27"/>
    </location>
</feature>
<dbReference type="CDD" id="cd08981">
    <property type="entry name" value="GH43_Bt1873-like"/>
    <property type="match status" value="1"/>
</dbReference>
<dbReference type="Pfam" id="PF04616">
    <property type="entry name" value="Glyco_hydro_43"/>
    <property type="match status" value="1"/>
</dbReference>
<dbReference type="InterPro" id="IPR006710">
    <property type="entry name" value="Glyco_hydro_43"/>
</dbReference>
<keyword evidence="3 5" id="KW-0378">Hydrolase</keyword>
<dbReference type="PANTHER" id="PTHR43301:SF3">
    <property type="entry name" value="ARABINAN ENDO-1,5-ALPHA-L-ARABINOSIDASE A-RELATED"/>
    <property type="match status" value="1"/>
</dbReference>
<reference evidence="8" key="1">
    <citation type="submission" date="2016-10" db="EMBL/GenBank/DDBJ databases">
        <authorList>
            <person name="Varghese N."/>
            <person name="Submissions S."/>
        </authorList>
    </citation>
    <scope>NUCLEOTIDE SEQUENCE [LARGE SCALE GENOMIC DNA]</scope>
    <source>
        <strain evidence="8">DSM 23445</strain>
    </source>
</reference>
<name>A0A1I6YFZ4_9BACT</name>
<evidence type="ECO:0000256" key="1">
    <source>
        <dbReference type="ARBA" id="ARBA00004834"/>
    </source>
</evidence>
<sequence length="338" mass="38224">MKSVHRISFQKLTLAPLFLLFAIVSHAQQGPTVRKDVPLDSIRLSDPFILADQETQQYYMTGTGGMLWKSKDLKSWEGPYRVTETDPDSWMGPRPMIWAAELFNYQDKYYYFATFTNRDVKIDTVAGNVIERRASHVLVSDEPAGPYIPMEDPTYLPADKPTLDGTFWIDTDGKPYMVYCYEWLQNLNGTMEKIELKPDLSGSVGVGKLLFKASDSPWSREKDANGNDVPNKVTDGPFLFETGSGRLGMIWTSWIYDTYVQGVVYSESGTLDGPWIHEEEPITPPNFGHGMLFTSFDNKTLMSVHSHKSVNGRTIRIPHLFEVDLTGDKLVVVGPYVP</sequence>
<protein>
    <submittedName>
        <fullName evidence="7">Glycosyl hydrolases family 43</fullName>
    </submittedName>
</protein>
<evidence type="ECO:0000256" key="6">
    <source>
        <dbReference type="SAM" id="SignalP"/>
    </source>
</evidence>
<evidence type="ECO:0000256" key="4">
    <source>
        <dbReference type="ARBA" id="ARBA00023295"/>
    </source>
</evidence>
<dbReference type="EMBL" id="FPBF01000001">
    <property type="protein sequence ID" value="SFT49227.1"/>
    <property type="molecule type" value="Genomic_DNA"/>
</dbReference>
<feature type="chain" id="PRO_5015553945" evidence="6">
    <location>
        <begin position="28"/>
        <end position="338"/>
    </location>
</feature>
<gene>
    <name evidence="7" type="ORF">SAMN04489724_0983</name>
</gene>
<keyword evidence="6" id="KW-0732">Signal</keyword>
<comment type="similarity">
    <text evidence="2 5">Belongs to the glycosyl hydrolase 43 family.</text>
</comment>
<dbReference type="Gene3D" id="2.115.10.20">
    <property type="entry name" value="Glycosyl hydrolase domain, family 43"/>
    <property type="match status" value="1"/>
</dbReference>
<proteinExistence type="inferred from homology"/>
<dbReference type="Proteomes" id="UP000199673">
    <property type="component" value="Unassembled WGS sequence"/>
</dbReference>
<dbReference type="GO" id="GO:0004553">
    <property type="term" value="F:hydrolase activity, hydrolyzing O-glycosyl compounds"/>
    <property type="evidence" value="ECO:0007669"/>
    <property type="project" value="InterPro"/>
</dbReference>
<dbReference type="STRING" id="305507.SAMN04489724_0983"/>
<dbReference type="SUPFAM" id="SSF75005">
    <property type="entry name" value="Arabinanase/levansucrase/invertase"/>
    <property type="match status" value="1"/>
</dbReference>
<evidence type="ECO:0000313" key="7">
    <source>
        <dbReference type="EMBL" id="SFT49227.1"/>
    </source>
</evidence>
<evidence type="ECO:0000256" key="5">
    <source>
        <dbReference type="RuleBase" id="RU361187"/>
    </source>
</evidence>
<evidence type="ECO:0000313" key="8">
    <source>
        <dbReference type="Proteomes" id="UP000199673"/>
    </source>
</evidence>
<dbReference type="RefSeq" id="WP_091691546.1">
    <property type="nucleotide sequence ID" value="NZ_FPBF01000001.1"/>
</dbReference>